<proteinExistence type="predicted"/>
<dbReference type="EMBL" id="BGPR01065205">
    <property type="protein sequence ID" value="GBO40040.1"/>
    <property type="molecule type" value="Genomic_DNA"/>
</dbReference>
<keyword evidence="3" id="KW-1185">Reference proteome</keyword>
<protein>
    <submittedName>
        <fullName evidence="2">Uncharacterized protein</fullName>
    </submittedName>
</protein>
<evidence type="ECO:0000313" key="3">
    <source>
        <dbReference type="Proteomes" id="UP000499080"/>
    </source>
</evidence>
<sequence>MAITKRREIIPTEQYSSVSEEFIKERPAEDESDALYRNGEVTEYSDQESNSETEIEDNPVHEELQQLKLEHIRLYHSSIQLLILSYHKIKLCIIK</sequence>
<feature type="region of interest" description="Disordered" evidence="1">
    <location>
        <begin position="26"/>
        <end position="58"/>
    </location>
</feature>
<dbReference type="AlphaFoldDB" id="A0A4Y2WUA3"/>
<name>A0A4Y2WUA3_ARAVE</name>
<reference evidence="2 3" key="1">
    <citation type="journal article" date="2019" name="Sci. Rep.">
        <title>Orb-weaving spider Araneus ventricosus genome elucidates the spidroin gene catalogue.</title>
        <authorList>
            <person name="Kono N."/>
            <person name="Nakamura H."/>
            <person name="Ohtoshi R."/>
            <person name="Moran D.A.P."/>
            <person name="Shinohara A."/>
            <person name="Yoshida Y."/>
            <person name="Fujiwara M."/>
            <person name="Mori M."/>
            <person name="Tomita M."/>
            <person name="Arakawa K."/>
        </authorList>
    </citation>
    <scope>NUCLEOTIDE SEQUENCE [LARGE SCALE GENOMIC DNA]</scope>
</reference>
<organism evidence="2 3">
    <name type="scientific">Araneus ventricosus</name>
    <name type="common">Orbweaver spider</name>
    <name type="synonym">Epeira ventricosa</name>
    <dbReference type="NCBI Taxonomy" id="182803"/>
    <lineage>
        <taxon>Eukaryota</taxon>
        <taxon>Metazoa</taxon>
        <taxon>Ecdysozoa</taxon>
        <taxon>Arthropoda</taxon>
        <taxon>Chelicerata</taxon>
        <taxon>Arachnida</taxon>
        <taxon>Araneae</taxon>
        <taxon>Araneomorphae</taxon>
        <taxon>Entelegynae</taxon>
        <taxon>Araneoidea</taxon>
        <taxon>Araneidae</taxon>
        <taxon>Araneus</taxon>
    </lineage>
</organism>
<evidence type="ECO:0000313" key="2">
    <source>
        <dbReference type="EMBL" id="GBO40040.1"/>
    </source>
</evidence>
<feature type="compositionally biased region" description="Acidic residues" evidence="1">
    <location>
        <begin position="43"/>
        <end position="57"/>
    </location>
</feature>
<dbReference type="Proteomes" id="UP000499080">
    <property type="component" value="Unassembled WGS sequence"/>
</dbReference>
<evidence type="ECO:0000256" key="1">
    <source>
        <dbReference type="SAM" id="MobiDB-lite"/>
    </source>
</evidence>
<comment type="caution">
    <text evidence="2">The sequence shown here is derived from an EMBL/GenBank/DDBJ whole genome shotgun (WGS) entry which is preliminary data.</text>
</comment>
<accession>A0A4Y2WUA3</accession>
<gene>
    <name evidence="2" type="ORF">AVEN_158612_1</name>
</gene>